<name>A0A6C0BHL7_9ZZZZ</name>
<sequence length="84" mass="9996">MTCEARIYISHPATGTFRAKQCKFLAKTNFHGVPLCRIHRRRVIAGRKWFGFVFEEEPVLQVTHEMCDEHNYWGKAIYWEPKPE</sequence>
<accession>A0A6C0BHL7</accession>
<dbReference type="AlphaFoldDB" id="A0A6C0BHL7"/>
<dbReference type="EMBL" id="MN739162">
    <property type="protein sequence ID" value="QHS91502.1"/>
    <property type="molecule type" value="Genomic_DNA"/>
</dbReference>
<reference evidence="1" key="1">
    <citation type="journal article" date="2020" name="Nature">
        <title>Giant virus diversity and host interactions through global metagenomics.</title>
        <authorList>
            <person name="Schulz F."/>
            <person name="Roux S."/>
            <person name="Paez-Espino D."/>
            <person name="Jungbluth S."/>
            <person name="Walsh D.A."/>
            <person name="Denef V.J."/>
            <person name="McMahon K.D."/>
            <person name="Konstantinidis K.T."/>
            <person name="Eloe-Fadrosh E.A."/>
            <person name="Kyrpides N.C."/>
            <person name="Woyke T."/>
        </authorList>
    </citation>
    <scope>NUCLEOTIDE SEQUENCE</scope>
    <source>
        <strain evidence="1">GVMAG-M-3300013006-15</strain>
    </source>
</reference>
<proteinExistence type="predicted"/>
<protein>
    <submittedName>
        <fullName evidence="1">Uncharacterized protein</fullName>
    </submittedName>
</protein>
<organism evidence="1">
    <name type="scientific">viral metagenome</name>
    <dbReference type="NCBI Taxonomy" id="1070528"/>
    <lineage>
        <taxon>unclassified sequences</taxon>
        <taxon>metagenomes</taxon>
        <taxon>organismal metagenomes</taxon>
    </lineage>
</organism>
<evidence type="ECO:0000313" key="1">
    <source>
        <dbReference type="EMBL" id="QHS91502.1"/>
    </source>
</evidence>